<evidence type="ECO:0008006" key="2">
    <source>
        <dbReference type="Google" id="ProtNLM"/>
    </source>
</evidence>
<comment type="caution">
    <text evidence="1">The sequence shown here is derived from an EMBL/GenBank/DDBJ whole genome shotgun (WGS) entry which is preliminary data.</text>
</comment>
<proteinExistence type="predicted"/>
<evidence type="ECO:0000313" key="1">
    <source>
        <dbReference type="EMBL" id="GAI76243.1"/>
    </source>
</evidence>
<protein>
    <recommendedName>
        <fullName evidence="2">SnoaL-like domain-containing protein</fullName>
    </recommendedName>
</protein>
<reference evidence="1" key="1">
    <citation type="journal article" date="2014" name="Front. Microbiol.">
        <title>High frequency of phylogenetically diverse reductive dehalogenase-homologous genes in deep subseafloor sedimentary metagenomes.</title>
        <authorList>
            <person name="Kawai M."/>
            <person name="Futagami T."/>
            <person name="Toyoda A."/>
            <person name="Takaki Y."/>
            <person name="Nishi S."/>
            <person name="Hori S."/>
            <person name="Arai W."/>
            <person name="Tsubouchi T."/>
            <person name="Morono Y."/>
            <person name="Uchiyama I."/>
            <person name="Ito T."/>
            <person name="Fujiyama A."/>
            <person name="Inagaki F."/>
            <person name="Takami H."/>
        </authorList>
    </citation>
    <scope>NUCLEOTIDE SEQUENCE</scope>
    <source>
        <strain evidence="1">Expedition CK06-06</strain>
    </source>
</reference>
<name>X1R6R5_9ZZZZ</name>
<sequence length="162" mass="19143">TNCWNPFAPQEGKVHEMNPISLKDPLNVLNRIVLSYQNRDIDLYKSTFDSTNFVFIFDPKDEGLEEYLEQLGITNYSWGFTEEYLSTKSIFESMEEKNIVLIPIFSGGYEQSYGDTLIVIVRSYNFEPPVIEGEIIEGTVHFWVKKCNDKLWRIIRWYDYVR</sequence>
<dbReference type="EMBL" id="BARW01007786">
    <property type="protein sequence ID" value="GAI76243.1"/>
    <property type="molecule type" value="Genomic_DNA"/>
</dbReference>
<feature type="non-terminal residue" evidence="1">
    <location>
        <position position="1"/>
    </location>
</feature>
<dbReference type="AlphaFoldDB" id="X1R6R5"/>
<gene>
    <name evidence="1" type="ORF">S12H4_16133</name>
</gene>
<organism evidence="1">
    <name type="scientific">marine sediment metagenome</name>
    <dbReference type="NCBI Taxonomy" id="412755"/>
    <lineage>
        <taxon>unclassified sequences</taxon>
        <taxon>metagenomes</taxon>
        <taxon>ecological metagenomes</taxon>
    </lineage>
</organism>
<accession>X1R6R5</accession>